<evidence type="ECO:0000256" key="4">
    <source>
        <dbReference type="ARBA" id="ARBA00022801"/>
    </source>
</evidence>
<evidence type="ECO:0000256" key="2">
    <source>
        <dbReference type="ARBA" id="ARBA00022670"/>
    </source>
</evidence>
<keyword evidence="3" id="KW-0732">Signal</keyword>
<dbReference type="Proteomes" id="UP000285961">
    <property type="component" value="Unassembled WGS sequence"/>
</dbReference>
<keyword evidence="4 6" id="KW-0378">Hydrolase</keyword>
<evidence type="ECO:0000256" key="1">
    <source>
        <dbReference type="ARBA" id="ARBA00011079"/>
    </source>
</evidence>
<dbReference type="PANTHER" id="PTHR11010:SF38">
    <property type="entry name" value="LYSOSOMAL PRO-X CARBOXYPEPTIDASE"/>
    <property type="match status" value="1"/>
</dbReference>
<dbReference type="AlphaFoldDB" id="A0A419EYS9"/>
<gene>
    <name evidence="6" type="ORF">C4532_09560</name>
</gene>
<evidence type="ECO:0000313" key="7">
    <source>
        <dbReference type="Proteomes" id="UP000285961"/>
    </source>
</evidence>
<dbReference type="GO" id="GO:0070008">
    <property type="term" value="F:serine-type exopeptidase activity"/>
    <property type="evidence" value="ECO:0007669"/>
    <property type="project" value="InterPro"/>
</dbReference>
<keyword evidence="5" id="KW-0325">Glycoprotein</keyword>
<dbReference type="InterPro" id="IPR008758">
    <property type="entry name" value="Peptidase_S28"/>
</dbReference>
<comment type="similarity">
    <text evidence="1">Belongs to the peptidase S28 family.</text>
</comment>
<dbReference type="Gene3D" id="3.40.50.1820">
    <property type="entry name" value="alpha/beta hydrolase"/>
    <property type="match status" value="2"/>
</dbReference>
<sequence>MMYTSIVLVQTDKEKFETKPTIRRRSICLVFFVLLCMCTLSCGKDTSQDGMQSYRIIHKVIPQPVEHADPSGPKVSQQVDILIPDGVPLDAPVFFHFGNETDLTDAHLLRMRRLHGSGFQVIYVQAEHRGYGQSLTQDEDQSVPAYVRVDQVLADAHEVVHQLKKEYSGPWMAAGWSYGGALVIEFAARYPEDVKVILSSSGVVDWPFLDYGYDRQIRKTLGDACYKRLVRHSKNLKPEQLFDENWMEREFLHTTIMGVTQFPRLKNLKPAFQMLSFLPTRAFLKVLHPMDIRFGDGEAWKYAQASAARRVTGKQVTEGIHNWHAWRYQMCAEIGGFLASEDPAGLFIRTRDDCCEECRALFGEDPHSAEGPEWSQRQELESLPVPLIYVTGGMDPWLSVSLEPDYKIENGRYFFVPEGRHCPDREDPELAREILAEMLKYADAKL</sequence>
<comment type="caution">
    <text evidence="6">The sequence shown here is derived from an EMBL/GenBank/DDBJ whole genome shotgun (WGS) entry which is preliminary data.</text>
</comment>
<evidence type="ECO:0000256" key="3">
    <source>
        <dbReference type="ARBA" id="ARBA00022729"/>
    </source>
</evidence>
<dbReference type="PANTHER" id="PTHR11010">
    <property type="entry name" value="PROTEASE S28 PRO-X CARBOXYPEPTIDASE-RELATED"/>
    <property type="match status" value="1"/>
</dbReference>
<dbReference type="InterPro" id="IPR029058">
    <property type="entry name" value="AB_hydrolase_fold"/>
</dbReference>
<proteinExistence type="inferred from homology"/>
<dbReference type="EMBL" id="QZKI01000071">
    <property type="protein sequence ID" value="RJP70334.1"/>
    <property type="molecule type" value="Genomic_DNA"/>
</dbReference>
<name>A0A419EYS9_9BACT</name>
<accession>A0A419EYS9</accession>
<keyword evidence="2" id="KW-0645">Protease</keyword>
<protein>
    <submittedName>
        <fullName evidence="6">Alpha/beta fold hydrolase</fullName>
    </submittedName>
</protein>
<organism evidence="6 7">
    <name type="scientific">Candidatus Abyssobacteria bacterium SURF_17</name>
    <dbReference type="NCBI Taxonomy" id="2093361"/>
    <lineage>
        <taxon>Bacteria</taxon>
        <taxon>Pseudomonadati</taxon>
        <taxon>Candidatus Hydrogenedentota</taxon>
        <taxon>Candidatus Abyssobacteria</taxon>
    </lineage>
</organism>
<dbReference type="SUPFAM" id="SSF53474">
    <property type="entry name" value="alpha/beta-Hydrolases"/>
    <property type="match status" value="1"/>
</dbReference>
<evidence type="ECO:0000313" key="6">
    <source>
        <dbReference type="EMBL" id="RJP70334.1"/>
    </source>
</evidence>
<dbReference type="GO" id="GO:0006508">
    <property type="term" value="P:proteolysis"/>
    <property type="evidence" value="ECO:0007669"/>
    <property type="project" value="UniProtKB-KW"/>
</dbReference>
<reference evidence="6 7" key="1">
    <citation type="journal article" date="2017" name="ISME J.">
        <title>Energy and carbon metabolisms in a deep terrestrial subsurface fluid microbial community.</title>
        <authorList>
            <person name="Momper L."/>
            <person name="Jungbluth S.P."/>
            <person name="Lee M.D."/>
            <person name="Amend J.P."/>
        </authorList>
    </citation>
    <scope>NUCLEOTIDE SEQUENCE [LARGE SCALE GENOMIC DNA]</scope>
    <source>
        <strain evidence="6">SURF_17</strain>
    </source>
</reference>
<dbReference type="GO" id="GO:0008239">
    <property type="term" value="F:dipeptidyl-peptidase activity"/>
    <property type="evidence" value="ECO:0007669"/>
    <property type="project" value="TreeGrafter"/>
</dbReference>
<dbReference type="Pfam" id="PF05577">
    <property type="entry name" value="Peptidase_S28"/>
    <property type="match status" value="1"/>
</dbReference>
<evidence type="ECO:0000256" key="5">
    <source>
        <dbReference type="ARBA" id="ARBA00023180"/>
    </source>
</evidence>